<dbReference type="Proteomes" id="UP000235786">
    <property type="component" value="Unassembled WGS sequence"/>
</dbReference>
<evidence type="ECO:0000256" key="7">
    <source>
        <dbReference type="ARBA" id="ARBA00023157"/>
    </source>
</evidence>
<gene>
    <name evidence="12" type="ORF">L207DRAFT_577543</name>
</gene>
<dbReference type="GO" id="GO:0098552">
    <property type="term" value="C:side of membrane"/>
    <property type="evidence" value="ECO:0007669"/>
    <property type="project" value="UniProtKB-KW"/>
</dbReference>
<keyword evidence="8" id="KW-0449">Lipoprotein</keyword>
<evidence type="ECO:0000256" key="3">
    <source>
        <dbReference type="ARBA" id="ARBA00010031"/>
    </source>
</evidence>
<keyword evidence="4" id="KW-0964">Secreted</keyword>
<evidence type="ECO:0000256" key="4">
    <source>
        <dbReference type="ARBA" id="ARBA00022525"/>
    </source>
</evidence>
<dbReference type="GO" id="GO:0046872">
    <property type="term" value="F:metal ion binding"/>
    <property type="evidence" value="ECO:0007669"/>
    <property type="project" value="UniProtKB-UniRule"/>
</dbReference>
<keyword evidence="9" id="KW-0349">Heme</keyword>
<feature type="signal peptide" evidence="10">
    <location>
        <begin position="1"/>
        <end position="17"/>
    </location>
</feature>
<dbReference type="GO" id="GO:0005576">
    <property type="term" value="C:extracellular region"/>
    <property type="evidence" value="ECO:0007669"/>
    <property type="project" value="UniProtKB-SubCell"/>
</dbReference>
<organism evidence="12 13">
    <name type="scientific">Hyaloscypha variabilis (strain UAMH 11265 / GT02V1 / F)</name>
    <name type="common">Meliniomyces variabilis</name>
    <dbReference type="NCBI Taxonomy" id="1149755"/>
    <lineage>
        <taxon>Eukaryota</taxon>
        <taxon>Fungi</taxon>
        <taxon>Dikarya</taxon>
        <taxon>Ascomycota</taxon>
        <taxon>Pezizomycotina</taxon>
        <taxon>Leotiomycetes</taxon>
        <taxon>Helotiales</taxon>
        <taxon>Hyaloscyphaceae</taxon>
        <taxon>Hyaloscypha</taxon>
        <taxon>Hyaloscypha variabilis</taxon>
    </lineage>
</organism>
<keyword evidence="9" id="KW-0408">Iron</keyword>
<name>A0A2J6S7G1_HYAVF</name>
<dbReference type="PROSITE" id="PS52012">
    <property type="entry name" value="CFEM"/>
    <property type="match status" value="1"/>
</dbReference>
<evidence type="ECO:0000256" key="9">
    <source>
        <dbReference type="PROSITE-ProRule" id="PRU01356"/>
    </source>
</evidence>
<keyword evidence="5" id="KW-0336">GPI-anchor</keyword>
<comment type="caution">
    <text evidence="9">Lacks conserved residue(s) required for the propagation of feature annotation.</text>
</comment>
<keyword evidence="7 9" id="KW-1015">Disulfide bond</keyword>
<evidence type="ECO:0000256" key="5">
    <source>
        <dbReference type="ARBA" id="ARBA00022622"/>
    </source>
</evidence>
<dbReference type="EMBL" id="KZ613939">
    <property type="protein sequence ID" value="PMD46697.1"/>
    <property type="molecule type" value="Genomic_DNA"/>
</dbReference>
<feature type="disulfide bond" evidence="9">
    <location>
        <begin position="40"/>
        <end position="47"/>
    </location>
</feature>
<protein>
    <recommendedName>
        <fullName evidence="11">CFEM domain-containing protein</fullName>
    </recommendedName>
</protein>
<evidence type="ECO:0000256" key="1">
    <source>
        <dbReference type="ARBA" id="ARBA00004589"/>
    </source>
</evidence>
<proteinExistence type="inferred from homology"/>
<keyword evidence="5" id="KW-0325">Glycoprotein</keyword>
<evidence type="ECO:0000256" key="2">
    <source>
        <dbReference type="ARBA" id="ARBA00004613"/>
    </source>
</evidence>
<dbReference type="InterPro" id="IPR008427">
    <property type="entry name" value="Extracellular_membr_CFEM_dom"/>
</dbReference>
<dbReference type="STRING" id="1149755.A0A2J6S7G1"/>
<evidence type="ECO:0000313" key="12">
    <source>
        <dbReference type="EMBL" id="PMD46697.1"/>
    </source>
</evidence>
<evidence type="ECO:0000256" key="10">
    <source>
        <dbReference type="SAM" id="SignalP"/>
    </source>
</evidence>
<keyword evidence="6 10" id="KW-0732">Signal</keyword>
<comment type="subcellular location">
    <subcellularLocation>
        <location evidence="1">Membrane</location>
        <topology evidence="1">Lipid-anchor</topology>
        <topology evidence="1">GPI-anchor</topology>
    </subcellularLocation>
    <subcellularLocation>
        <location evidence="2">Secreted</location>
    </subcellularLocation>
</comment>
<accession>A0A2J6S7G1</accession>
<evidence type="ECO:0000313" key="13">
    <source>
        <dbReference type="Proteomes" id="UP000235786"/>
    </source>
</evidence>
<evidence type="ECO:0000256" key="6">
    <source>
        <dbReference type="ARBA" id="ARBA00022729"/>
    </source>
</evidence>
<feature type="binding site" description="axial binding residue" evidence="9">
    <location>
        <position position="44"/>
    </location>
    <ligand>
        <name>heme</name>
        <dbReference type="ChEBI" id="CHEBI:30413"/>
    </ligand>
    <ligandPart>
        <name>Fe</name>
        <dbReference type="ChEBI" id="CHEBI:18248"/>
    </ligandPart>
</feature>
<feature type="chain" id="PRO_5014438288" description="CFEM domain-containing protein" evidence="10">
    <location>
        <begin position="18"/>
        <end position="183"/>
    </location>
</feature>
<dbReference type="OrthoDB" id="3559948at2759"/>
<dbReference type="AlphaFoldDB" id="A0A2J6S7G1"/>
<evidence type="ECO:0000259" key="11">
    <source>
        <dbReference type="PROSITE" id="PS52012"/>
    </source>
</evidence>
<keyword evidence="9" id="KW-0479">Metal-binding</keyword>
<sequence length="183" mass="17539">MKFSVLAIAAIFSLAAAQNLSGEPACATSCLLSAISAASCAPTDVSCQCGLSAAVVGPCLIGACNATDLQIALTVGTNLCKAYSATATNTALTTTNTALATALNTTILTSSTAKSNLTTSSVIKTKTAAQTTASAAATTEPAVLTTGNIGGSSPSTSTSKAGAPALMAAMGGVVGMLGVVAVL</sequence>
<feature type="domain" description="CFEM" evidence="11">
    <location>
        <begin position="1"/>
        <end position="107"/>
    </location>
</feature>
<keyword evidence="13" id="KW-1185">Reference proteome</keyword>
<keyword evidence="5" id="KW-0472">Membrane</keyword>
<evidence type="ECO:0000256" key="8">
    <source>
        <dbReference type="ARBA" id="ARBA00023288"/>
    </source>
</evidence>
<comment type="similarity">
    <text evidence="3">Belongs to the RBT5 family.</text>
</comment>
<reference evidence="12 13" key="1">
    <citation type="submission" date="2016-04" db="EMBL/GenBank/DDBJ databases">
        <title>A degradative enzymes factory behind the ericoid mycorrhizal symbiosis.</title>
        <authorList>
            <consortium name="DOE Joint Genome Institute"/>
            <person name="Martino E."/>
            <person name="Morin E."/>
            <person name="Grelet G."/>
            <person name="Kuo A."/>
            <person name="Kohler A."/>
            <person name="Daghino S."/>
            <person name="Barry K."/>
            <person name="Choi C."/>
            <person name="Cichocki N."/>
            <person name="Clum A."/>
            <person name="Copeland A."/>
            <person name="Hainaut M."/>
            <person name="Haridas S."/>
            <person name="Labutti K."/>
            <person name="Lindquist E."/>
            <person name="Lipzen A."/>
            <person name="Khouja H.-R."/>
            <person name="Murat C."/>
            <person name="Ohm R."/>
            <person name="Olson A."/>
            <person name="Spatafora J."/>
            <person name="Veneault-Fourrey C."/>
            <person name="Henrissat B."/>
            <person name="Grigoriev I."/>
            <person name="Martin F."/>
            <person name="Perotto S."/>
        </authorList>
    </citation>
    <scope>NUCLEOTIDE SEQUENCE [LARGE SCALE GENOMIC DNA]</scope>
    <source>
        <strain evidence="12 13">F</strain>
    </source>
</reference>
<dbReference type="Pfam" id="PF05730">
    <property type="entry name" value="CFEM"/>
    <property type="match status" value="1"/>
</dbReference>